<keyword evidence="4" id="KW-1185">Reference proteome</keyword>
<keyword evidence="1" id="KW-0472">Membrane</keyword>
<feature type="chain" id="PRO_5020300312" evidence="2">
    <location>
        <begin position="22"/>
        <end position="221"/>
    </location>
</feature>
<keyword evidence="1" id="KW-0812">Transmembrane</keyword>
<proteinExistence type="predicted"/>
<feature type="transmembrane region" description="Helical" evidence="1">
    <location>
        <begin position="196"/>
        <end position="216"/>
    </location>
</feature>
<accession>A0A4R1YML9</accession>
<evidence type="ECO:0000256" key="2">
    <source>
        <dbReference type="SAM" id="SignalP"/>
    </source>
</evidence>
<dbReference type="NCBIfam" id="TIGR03370">
    <property type="entry name" value="VPLPA-CTERM"/>
    <property type="match status" value="1"/>
</dbReference>
<dbReference type="AlphaFoldDB" id="A0A4R1YML9"/>
<evidence type="ECO:0000313" key="3">
    <source>
        <dbReference type="EMBL" id="TCM78638.1"/>
    </source>
</evidence>
<name>A0A4R1YML9_9RHOB</name>
<dbReference type="EMBL" id="SLVM01000025">
    <property type="protein sequence ID" value="TCM78638.1"/>
    <property type="molecule type" value="Genomic_DNA"/>
</dbReference>
<feature type="signal peptide" evidence="2">
    <location>
        <begin position="1"/>
        <end position="21"/>
    </location>
</feature>
<evidence type="ECO:0000256" key="1">
    <source>
        <dbReference type="SAM" id="Phobius"/>
    </source>
</evidence>
<comment type="caution">
    <text evidence="3">The sequence shown here is derived from an EMBL/GenBank/DDBJ whole genome shotgun (WGS) entry which is preliminary data.</text>
</comment>
<organism evidence="3 4">
    <name type="scientific">Rhodovulum steppense</name>
    <dbReference type="NCBI Taxonomy" id="540251"/>
    <lineage>
        <taxon>Bacteria</taxon>
        <taxon>Pseudomonadati</taxon>
        <taxon>Pseudomonadota</taxon>
        <taxon>Alphaproteobacteria</taxon>
        <taxon>Rhodobacterales</taxon>
        <taxon>Paracoccaceae</taxon>
        <taxon>Rhodovulum</taxon>
    </lineage>
</organism>
<evidence type="ECO:0000313" key="4">
    <source>
        <dbReference type="Proteomes" id="UP000295277"/>
    </source>
</evidence>
<dbReference type="InterPro" id="IPR022472">
    <property type="entry name" value="VPLPA-CTERM"/>
</dbReference>
<gene>
    <name evidence="3" type="ORF">EV216_12518</name>
</gene>
<keyword evidence="1" id="KW-1133">Transmembrane helix</keyword>
<dbReference type="Proteomes" id="UP000295277">
    <property type="component" value="Unassembled WGS sequence"/>
</dbReference>
<protein>
    <submittedName>
        <fullName evidence="3">Putative secreted protein</fullName>
    </submittedName>
</protein>
<reference evidence="3 4" key="1">
    <citation type="submission" date="2019-03" db="EMBL/GenBank/DDBJ databases">
        <title>Genomic Encyclopedia of Type Strains, Phase IV (KMG-IV): sequencing the most valuable type-strain genomes for metagenomic binning, comparative biology and taxonomic classification.</title>
        <authorList>
            <person name="Goeker M."/>
        </authorList>
    </citation>
    <scope>NUCLEOTIDE SEQUENCE [LARGE SCALE GENOMIC DNA]</scope>
    <source>
        <strain evidence="3 4">DSM 21153</strain>
    </source>
</reference>
<dbReference type="OrthoDB" id="8562739at2"/>
<sequence>MMFRSLSLASALAVAGTMAFGATTTYTAEAILPGGLGTLQAERADWAADFGGTLSTEGFEGLVADPGLVTDFGGFTLTYAGVGGLTLYGSNPLTRTEGAQGLGFSGSGSITLSFTSAINAFGIDWSSFDNAATNVSYGDSAGNVIADLFQPVTRSGAGFFGIIDTGGFSWITFDVTSQEIMEFDFIQYGVASDPSLIPLPAGLPLLVAGLGTLAVLRRRQG</sequence>
<keyword evidence="2" id="KW-0732">Signal</keyword>